<dbReference type="EMBL" id="JAEEGC010000002">
    <property type="protein sequence ID" value="MBV7271347.1"/>
    <property type="molecule type" value="Genomic_DNA"/>
</dbReference>
<keyword evidence="1" id="KW-0812">Transmembrane</keyword>
<feature type="transmembrane region" description="Helical" evidence="1">
    <location>
        <begin position="27"/>
        <end position="53"/>
    </location>
</feature>
<gene>
    <name evidence="2" type="ORF">I6U48_00230</name>
</gene>
<keyword evidence="1" id="KW-1133">Transmembrane helix</keyword>
<evidence type="ECO:0000313" key="3">
    <source>
        <dbReference type="Proteomes" id="UP000694308"/>
    </source>
</evidence>
<dbReference type="AlphaFoldDB" id="A0A949TL88"/>
<protein>
    <recommendedName>
        <fullName evidence="4">Zn-finger containing protein</fullName>
    </recommendedName>
</protein>
<sequence length="130" mass="15554">MNFRNYLYKISYYLRDSYGFDNFSKCLFILGFILSISKYTIIAGYAILIYGTWRILSKNKYKRQRELLAFENCFFTIKRSFYRCKSSIIGFRQYKIFKCPKCSQKLRVPRKKGKVVITCKKCGNEFRGKA</sequence>
<name>A0A949TL88_9CLOT</name>
<comment type="caution">
    <text evidence="2">The sequence shown here is derived from an EMBL/GenBank/DDBJ whole genome shotgun (WGS) entry which is preliminary data.</text>
</comment>
<evidence type="ECO:0008006" key="4">
    <source>
        <dbReference type="Google" id="ProtNLM"/>
    </source>
</evidence>
<evidence type="ECO:0000313" key="2">
    <source>
        <dbReference type="EMBL" id="MBV7271347.1"/>
    </source>
</evidence>
<organism evidence="2 3">
    <name type="scientific">Clostridium thailandense</name>
    <dbReference type="NCBI Taxonomy" id="2794346"/>
    <lineage>
        <taxon>Bacteria</taxon>
        <taxon>Bacillati</taxon>
        <taxon>Bacillota</taxon>
        <taxon>Clostridia</taxon>
        <taxon>Eubacteriales</taxon>
        <taxon>Clostridiaceae</taxon>
        <taxon>Clostridium</taxon>
    </lineage>
</organism>
<reference evidence="2" key="1">
    <citation type="submission" date="2020-12" db="EMBL/GenBank/DDBJ databases">
        <title>Clostridium thailandense sp. nov., a novel acetogenic bacterium isolated from peat land soil in Thailand.</title>
        <authorList>
            <person name="Chaikitkaew S."/>
            <person name="Birkeland N.K."/>
        </authorList>
    </citation>
    <scope>NUCLEOTIDE SEQUENCE</scope>
    <source>
        <strain evidence="2">PL3</strain>
    </source>
</reference>
<dbReference type="Proteomes" id="UP000694308">
    <property type="component" value="Unassembled WGS sequence"/>
</dbReference>
<proteinExistence type="predicted"/>
<evidence type="ECO:0000256" key="1">
    <source>
        <dbReference type="SAM" id="Phobius"/>
    </source>
</evidence>
<keyword evidence="1" id="KW-0472">Membrane</keyword>
<dbReference type="RefSeq" id="WP_218318386.1">
    <property type="nucleotide sequence ID" value="NZ_JAEEGC010000002.1"/>
</dbReference>
<accession>A0A949TL88</accession>
<keyword evidence="3" id="KW-1185">Reference proteome</keyword>